<gene>
    <name evidence="2" type="ORF">Tco_0703370</name>
</gene>
<protein>
    <submittedName>
        <fullName evidence="2">Uncharacterized protein</fullName>
    </submittedName>
</protein>
<sequence>MEEAHLLTTKNTYSLLHITTTDKHGLPPTKRLFRVTKLDPIPEFICPWGRFADPGQPIMVTDIREKDKNKATNDKTEHGMEKRGKAKVKSTPEKSRIPYWTRMKTKRSRVEICDWAPSKDEGPG</sequence>
<evidence type="ECO:0000313" key="2">
    <source>
        <dbReference type="EMBL" id="GJS70529.1"/>
    </source>
</evidence>
<reference evidence="2" key="1">
    <citation type="journal article" date="2022" name="Int. J. Mol. Sci.">
        <title>Draft Genome of Tanacetum Coccineum: Genomic Comparison of Closely Related Tanacetum-Family Plants.</title>
        <authorList>
            <person name="Yamashiro T."/>
            <person name="Shiraishi A."/>
            <person name="Nakayama K."/>
            <person name="Satake H."/>
        </authorList>
    </citation>
    <scope>NUCLEOTIDE SEQUENCE</scope>
</reference>
<accession>A0ABQ4XYQ5</accession>
<reference evidence="2" key="2">
    <citation type="submission" date="2022-01" db="EMBL/GenBank/DDBJ databases">
        <authorList>
            <person name="Yamashiro T."/>
            <person name="Shiraishi A."/>
            <person name="Satake H."/>
            <person name="Nakayama K."/>
        </authorList>
    </citation>
    <scope>NUCLEOTIDE SEQUENCE</scope>
</reference>
<dbReference type="Proteomes" id="UP001151760">
    <property type="component" value="Unassembled WGS sequence"/>
</dbReference>
<name>A0ABQ4XYQ5_9ASTR</name>
<organism evidence="2 3">
    <name type="scientific">Tanacetum coccineum</name>
    <dbReference type="NCBI Taxonomy" id="301880"/>
    <lineage>
        <taxon>Eukaryota</taxon>
        <taxon>Viridiplantae</taxon>
        <taxon>Streptophyta</taxon>
        <taxon>Embryophyta</taxon>
        <taxon>Tracheophyta</taxon>
        <taxon>Spermatophyta</taxon>
        <taxon>Magnoliopsida</taxon>
        <taxon>eudicotyledons</taxon>
        <taxon>Gunneridae</taxon>
        <taxon>Pentapetalae</taxon>
        <taxon>asterids</taxon>
        <taxon>campanulids</taxon>
        <taxon>Asterales</taxon>
        <taxon>Asteraceae</taxon>
        <taxon>Asteroideae</taxon>
        <taxon>Anthemideae</taxon>
        <taxon>Anthemidinae</taxon>
        <taxon>Tanacetum</taxon>
    </lineage>
</organism>
<evidence type="ECO:0000256" key="1">
    <source>
        <dbReference type="SAM" id="MobiDB-lite"/>
    </source>
</evidence>
<comment type="caution">
    <text evidence="2">The sequence shown here is derived from an EMBL/GenBank/DDBJ whole genome shotgun (WGS) entry which is preliminary data.</text>
</comment>
<feature type="region of interest" description="Disordered" evidence="1">
    <location>
        <begin position="65"/>
        <end position="96"/>
    </location>
</feature>
<keyword evidence="3" id="KW-1185">Reference proteome</keyword>
<feature type="compositionally biased region" description="Basic and acidic residues" evidence="1">
    <location>
        <begin position="65"/>
        <end position="83"/>
    </location>
</feature>
<proteinExistence type="predicted"/>
<evidence type="ECO:0000313" key="3">
    <source>
        <dbReference type="Proteomes" id="UP001151760"/>
    </source>
</evidence>
<dbReference type="EMBL" id="BQNB010009940">
    <property type="protein sequence ID" value="GJS70529.1"/>
    <property type="molecule type" value="Genomic_DNA"/>
</dbReference>